<gene>
    <name evidence="5" type="ORF">KP79_PYT20115</name>
</gene>
<dbReference type="SMART" id="SM00327">
    <property type="entry name" value="VWA"/>
    <property type="match status" value="1"/>
</dbReference>
<dbReference type="PRINTS" id="PR00453">
    <property type="entry name" value="VWFADOMAIN"/>
</dbReference>
<keyword evidence="6" id="KW-1185">Reference proteome</keyword>
<accession>A0A210PTL2</accession>
<evidence type="ECO:0000313" key="6">
    <source>
        <dbReference type="Proteomes" id="UP000242188"/>
    </source>
</evidence>
<evidence type="ECO:0000259" key="3">
    <source>
        <dbReference type="PROSITE" id="PS50024"/>
    </source>
</evidence>
<evidence type="ECO:0000256" key="2">
    <source>
        <dbReference type="SAM" id="Phobius"/>
    </source>
</evidence>
<evidence type="ECO:0000313" key="5">
    <source>
        <dbReference type="EMBL" id="OWF39823.1"/>
    </source>
</evidence>
<dbReference type="Gene3D" id="3.40.50.410">
    <property type="entry name" value="von Willebrand factor, type A domain"/>
    <property type="match status" value="1"/>
</dbReference>
<feature type="region of interest" description="Disordered" evidence="1">
    <location>
        <begin position="1"/>
        <end position="39"/>
    </location>
</feature>
<dbReference type="PANTHER" id="PTHR24020">
    <property type="entry name" value="COLLAGEN ALPHA"/>
    <property type="match status" value="1"/>
</dbReference>
<dbReference type="EMBL" id="NEDP02005507">
    <property type="protein sequence ID" value="OWF39823.1"/>
    <property type="molecule type" value="Genomic_DNA"/>
</dbReference>
<feature type="region of interest" description="Disordered" evidence="1">
    <location>
        <begin position="84"/>
        <end position="123"/>
    </location>
</feature>
<dbReference type="PANTHER" id="PTHR24020:SF87">
    <property type="entry name" value="COLLAGEN ALPHA-1(VI) CHAIN-LIKE"/>
    <property type="match status" value="1"/>
</dbReference>
<keyword evidence="2" id="KW-0472">Membrane</keyword>
<feature type="domain" description="VWFA" evidence="4">
    <location>
        <begin position="669"/>
        <end position="840"/>
    </location>
</feature>
<evidence type="ECO:0000259" key="4">
    <source>
        <dbReference type="PROSITE" id="PS50234"/>
    </source>
</evidence>
<sequence>MDRKKQYKGPHVDYIGRTHRQNSNESRIPSSYDRGNGENRRISSGIAFENYAIPDEYYVDDPYGNKRTDNSKRHWAKADWPRQDMESYSHPSDMSHNAHNHRSKRRPAKKDTDRRPPRYQKGRNPNILLSTLAVFTIAVVVATPLLIIYVFGGGTPITEGTINLEIKLAEQFQNGMESPTSTVFKSTEKDLCPEVERAFTTDRNSQRNTNYACKLKSLRTGSIICTLVLSITGRYTIPDNDKYVQTITTYIGAARTLGSFTVIHGSIVVTSASYMKQGVQTIMTTTASEPTTTTSTPETTTTITIPPEMEMNDSITTPEEEITISCNARYAPSGWDNFSIVSVNNDDIHVTAFSNGTIRQSNSSYTARLQQSSPDMILSVLFPNTTTHCYARGSYVCSLTDDGIIVINDTATVIITNRASNLTLKGNGTVNEGDRYEMNCSGRVATEGGDLHLHVRSGNTSDFIRTTEVPIVTVGEFNDLCYQSVTKTYHFFAEKVQNGTEFSCVATNVKLSSYQTSSSIDMVVDFAAFNTQFHLQNTTWIPALGDKNSDEFKSFAEKIESDTDYVYERSNIKDNYKRSKVIGLEPGSVNVIFVMFIEIQVIITDSFNNVITTKLTAADIVTAFVVTLPLVADSLTESDLKSVETNSIVGQVIITDPDEDYECSNTKTDVVFLLDASGSIGSSNFILMKFFIKNITANILLDPTAIQVSVVTFASVPRYEFWLNEHYGALTLNPAIDSIVYTNAGTYIASGLQYVRDNALAAQNGARADSEKVIILMTDGVSSDNSATIASTLRNNGVLVACVGIGNGINTAQLNEIAYNSSYVFVAADFNVLTQIRDTVRRSTCETIDNNS</sequence>
<protein>
    <submittedName>
        <fullName evidence="5">Collagen alpha-6(VI) chain</fullName>
    </submittedName>
</protein>
<feature type="domain" description="SEA" evidence="3">
    <location>
        <begin position="525"/>
        <end position="642"/>
    </location>
</feature>
<dbReference type="Pfam" id="PF00092">
    <property type="entry name" value="VWA"/>
    <property type="match status" value="1"/>
</dbReference>
<dbReference type="InterPro" id="IPR000082">
    <property type="entry name" value="SEA_dom"/>
</dbReference>
<dbReference type="PROSITE" id="PS50234">
    <property type="entry name" value="VWFA"/>
    <property type="match status" value="1"/>
</dbReference>
<keyword evidence="2" id="KW-1133">Transmembrane helix</keyword>
<dbReference type="OrthoDB" id="6132182at2759"/>
<dbReference type="InterPro" id="IPR036465">
    <property type="entry name" value="vWFA_dom_sf"/>
</dbReference>
<dbReference type="InterPro" id="IPR036364">
    <property type="entry name" value="SEA_dom_sf"/>
</dbReference>
<name>A0A210PTL2_MIZYE</name>
<dbReference type="GO" id="GO:0005581">
    <property type="term" value="C:collagen trimer"/>
    <property type="evidence" value="ECO:0007669"/>
    <property type="project" value="UniProtKB-KW"/>
</dbReference>
<feature type="compositionally biased region" description="Basic and acidic residues" evidence="1">
    <location>
        <begin position="1"/>
        <end position="16"/>
    </location>
</feature>
<dbReference type="Pfam" id="PF01390">
    <property type="entry name" value="SEA"/>
    <property type="match status" value="1"/>
</dbReference>
<proteinExistence type="predicted"/>
<dbReference type="PROSITE" id="PS50024">
    <property type="entry name" value="SEA"/>
    <property type="match status" value="1"/>
</dbReference>
<keyword evidence="2" id="KW-0812">Transmembrane</keyword>
<dbReference type="Gene3D" id="3.30.70.960">
    <property type="entry name" value="SEA domain"/>
    <property type="match status" value="1"/>
</dbReference>
<keyword evidence="5" id="KW-0176">Collagen</keyword>
<dbReference type="SUPFAM" id="SSF53300">
    <property type="entry name" value="vWA-like"/>
    <property type="match status" value="1"/>
</dbReference>
<organism evidence="5 6">
    <name type="scientific">Mizuhopecten yessoensis</name>
    <name type="common">Japanese scallop</name>
    <name type="synonym">Patinopecten yessoensis</name>
    <dbReference type="NCBI Taxonomy" id="6573"/>
    <lineage>
        <taxon>Eukaryota</taxon>
        <taxon>Metazoa</taxon>
        <taxon>Spiralia</taxon>
        <taxon>Lophotrochozoa</taxon>
        <taxon>Mollusca</taxon>
        <taxon>Bivalvia</taxon>
        <taxon>Autobranchia</taxon>
        <taxon>Pteriomorphia</taxon>
        <taxon>Pectinida</taxon>
        <taxon>Pectinoidea</taxon>
        <taxon>Pectinidae</taxon>
        <taxon>Mizuhopecten</taxon>
    </lineage>
</organism>
<dbReference type="SUPFAM" id="SSF82671">
    <property type="entry name" value="SEA domain"/>
    <property type="match status" value="2"/>
</dbReference>
<dbReference type="Proteomes" id="UP000242188">
    <property type="component" value="Unassembled WGS sequence"/>
</dbReference>
<evidence type="ECO:0000256" key="1">
    <source>
        <dbReference type="SAM" id="MobiDB-lite"/>
    </source>
</evidence>
<feature type="compositionally biased region" description="Basic residues" evidence="1">
    <location>
        <begin position="98"/>
        <end position="108"/>
    </location>
</feature>
<dbReference type="InterPro" id="IPR050525">
    <property type="entry name" value="ECM_Assembly_Org"/>
</dbReference>
<dbReference type="InterPro" id="IPR002035">
    <property type="entry name" value="VWF_A"/>
</dbReference>
<feature type="transmembrane region" description="Helical" evidence="2">
    <location>
        <begin position="127"/>
        <end position="151"/>
    </location>
</feature>
<dbReference type="AlphaFoldDB" id="A0A210PTL2"/>
<comment type="caution">
    <text evidence="5">The sequence shown here is derived from an EMBL/GenBank/DDBJ whole genome shotgun (WGS) entry which is preliminary data.</text>
</comment>
<reference evidence="5 6" key="1">
    <citation type="journal article" date="2017" name="Nat. Ecol. Evol.">
        <title>Scallop genome provides insights into evolution of bilaterian karyotype and development.</title>
        <authorList>
            <person name="Wang S."/>
            <person name="Zhang J."/>
            <person name="Jiao W."/>
            <person name="Li J."/>
            <person name="Xun X."/>
            <person name="Sun Y."/>
            <person name="Guo X."/>
            <person name="Huan P."/>
            <person name="Dong B."/>
            <person name="Zhang L."/>
            <person name="Hu X."/>
            <person name="Sun X."/>
            <person name="Wang J."/>
            <person name="Zhao C."/>
            <person name="Wang Y."/>
            <person name="Wang D."/>
            <person name="Huang X."/>
            <person name="Wang R."/>
            <person name="Lv J."/>
            <person name="Li Y."/>
            <person name="Zhang Z."/>
            <person name="Liu B."/>
            <person name="Lu W."/>
            <person name="Hui Y."/>
            <person name="Liang J."/>
            <person name="Zhou Z."/>
            <person name="Hou R."/>
            <person name="Li X."/>
            <person name="Liu Y."/>
            <person name="Li H."/>
            <person name="Ning X."/>
            <person name="Lin Y."/>
            <person name="Zhao L."/>
            <person name="Xing Q."/>
            <person name="Dou J."/>
            <person name="Li Y."/>
            <person name="Mao J."/>
            <person name="Guo H."/>
            <person name="Dou H."/>
            <person name="Li T."/>
            <person name="Mu C."/>
            <person name="Jiang W."/>
            <person name="Fu Q."/>
            <person name="Fu X."/>
            <person name="Miao Y."/>
            <person name="Liu J."/>
            <person name="Yu Q."/>
            <person name="Li R."/>
            <person name="Liao H."/>
            <person name="Li X."/>
            <person name="Kong Y."/>
            <person name="Jiang Z."/>
            <person name="Chourrout D."/>
            <person name="Li R."/>
            <person name="Bao Z."/>
        </authorList>
    </citation>
    <scope>NUCLEOTIDE SEQUENCE [LARGE SCALE GENOMIC DNA]</scope>
    <source>
        <strain evidence="5 6">PY_sf001</strain>
    </source>
</reference>